<name>A0ABV0YRE5_9TELE</name>
<dbReference type="Gene3D" id="3.30.70.1590">
    <property type="match status" value="1"/>
</dbReference>
<dbReference type="PROSITE" id="PS51456">
    <property type="entry name" value="MYOSIN_MOTOR"/>
    <property type="match status" value="1"/>
</dbReference>
<dbReference type="InterPro" id="IPR027417">
    <property type="entry name" value="P-loop_NTPase"/>
</dbReference>
<sequence length="131" mass="14945">MVRRSKVHFVHCLLPKMEAVGGSDPRVLHGESSDSGLMTLDVGLLRAQLRGSYLLDALRIYRQGYPDHMVFSEFRRRFDVLAPHLTKKHGRNYIVLDEKRAVKELLESLELEKNSYYLGLSKLSGTLKTAC</sequence>
<comment type="similarity">
    <text evidence="1">Belongs to the TRAFAC class myosin-kinesin ATPase superfamily. Myosin family.</text>
</comment>
<comment type="caution">
    <text evidence="1">Lacks conserved residue(s) required for the propagation of feature annotation.</text>
</comment>
<dbReference type="SUPFAM" id="SSF52540">
    <property type="entry name" value="P-loop containing nucleoside triphosphate hydrolases"/>
    <property type="match status" value="1"/>
</dbReference>
<protein>
    <submittedName>
        <fullName evidence="3">Unconventional myosin-XVIIIa</fullName>
    </submittedName>
</protein>
<gene>
    <name evidence="3" type="primary">MYO18A_1</name>
    <name evidence="3" type="ORF">AMECASPLE_022892</name>
</gene>
<evidence type="ECO:0000313" key="3">
    <source>
        <dbReference type="EMBL" id="MEQ2296239.1"/>
    </source>
</evidence>
<keyword evidence="1" id="KW-0505">Motor protein</keyword>
<dbReference type="InterPro" id="IPR001609">
    <property type="entry name" value="Myosin_head_motor_dom-like"/>
</dbReference>
<keyword evidence="4" id="KW-1185">Reference proteome</keyword>
<feature type="domain" description="Myosin motor" evidence="2">
    <location>
        <begin position="1"/>
        <end position="131"/>
    </location>
</feature>
<organism evidence="3 4">
    <name type="scientific">Ameca splendens</name>
    <dbReference type="NCBI Taxonomy" id="208324"/>
    <lineage>
        <taxon>Eukaryota</taxon>
        <taxon>Metazoa</taxon>
        <taxon>Chordata</taxon>
        <taxon>Craniata</taxon>
        <taxon>Vertebrata</taxon>
        <taxon>Euteleostomi</taxon>
        <taxon>Actinopterygii</taxon>
        <taxon>Neopterygii</taxon>
        <taxon>Teleostei</taxon>
        <taxon>Neoteleostei</taxon>
        <taxon>Acanthomorphata</taxon>
        <taxon>Ovalentaria</taxon>
        <taxon>Atherinomorphae</taxon>
        <taxon>Cyprinodontiformes</taxon>
        <taxon>Goodeidae</taxon>
        <taxon>Ameca</taxon>
    </lineage>
</organism>
<keyword evidence="1" id="KW-0009">Actin-binding</keyword>
<comment type="caution">
    <text evidence="3">The sequence shown here is derived from an EMBL/GenBank/DDBJ whole genome shotgun (WGS) entry which is preliminary data.</text>
</comment>
<proteinExistence type="inferred from homology"/>
<evidence type="ECO:0000256" key="1">
    <source>
        <dbReference type="PROSITE-ProRule" id="PRU00782"/>
    </source>
</evidence>
<dbReference type="EMBL" id="JAHRIP010039690">
    <property type="protein sequence ID" value="MEQ2296239.1"/>
    <property type="molecule type" value="Genomic_DNA"/>
</dbReference>
<reference evidence="3 4" key="1">
    <citation type="submission" date="2021-06" db="EMBL/GenBank/DDBJ databases">
        <authorList>
            <person name="Palmer J.M."/>
        </authorList>
    </citation>
    <scope>NUCLEOTIDE SEQUENCE [LARGE SCALE GENOMIC DNA]</scope>
    <source>
        <strain evidence="3 4">AS_MEX2019</strain>
        <tissue evidence="3">Muscle</tissue>
    </source>
</reference>
<evidence type="ECO:0000259" key="2">
    <source>
        <dbReference type="PROSITE" id="PS51456"/>
    </source>
</evidence>
<evidence type="ECO:0000313" key="4">
    <source>
        <dbReference type="Proteomes" id="UP001469553"/>
    </source>
</evidence>
<dbReference type="Pfam" id="PF00063">
    <property type="entry name" value="Myosin_head"/>
    <property type="match status" value="1"/>
</dbReference>
<accession>A0ABV0YRE5</accession>
<keyword evidence="1" id="KW-0518">Myosin</keyword>
<dbReference type="Proteomes" id="UP001469553">
    <property type="component" value="Unassembled WGS sequence"/>
</dbReference>